<evidence type="ECO:0000256" key="1">
    <source>
        <dbReference type="ARBA" id="ARBA00006754"/>
    </source>
</evidence>
<dbReference type="PANTHER" id="PTHR33744">
    <property type="entry name" value="CARBOHYDRATE DIACID REGULATOR"/>
    <property type="match status" value="1"/>
</dbReference>
<comment type="similarity">
    <text evidence="1">Belongs to the CdaR family.</text>
</comment>
<dbReference type="RefSeq" id="WP_192744649.1">
    <property type="nucleotide sequence ID" value="NZ_JADBEJ010000005.1"/>
</dbReference>
<feature type="domain" description="CdaR GGDEF-like" evidence="3">
    <location>
        <begin position="143"/>
        <end position="257"/>
    </location>
</feature>
<evidence type="ECO:0000259" key="2">
    <source>
        <dbReference type="Pfam" id="PF13556"/>
    </source>
</evidence>
<comment type="caution">
    <text evidence="4">The sequence shown here is derived from an EMBL/GenBank/DDBJ whole genome shotgun (WGS) entry which is preliminary data.</text>
</comment>
<accession>A0ABR9L9W5</accession>
<dbReference type="Proteomes" id="UP000656548">
    <property type="component" value="Unassembled WGS sequence"/>
</dbReference>
<dbReference type="InterPro" id="IPR051448">
    <property type="entry name" value="CdaR-like_regulators"/>
</dbReference>
<gene>
    <name evidence="4" type="ORF">H4W30_004548</name>
</gene>
<keyword evidence="5" id="KW-1185">Reference proteome</keyword>
<protein>
    <recommendedName>
        <fullName evidence="6">PucR C-terminal helix-turn-helix domain-containing protein</fullName>
    </recommendedName>
</protein>
<evidence type="ECO:0000313" key="5">
    <source>
        <dbReference type="Proteomes" id="UP000656548"/>
    </source>
</evidence>
<feature type="domain" description="PucR C-terminal helix-turn-helix" evidence="2">
    <location>
        <begin position="310"/>
        <end position="365"/>
    </location>
</feature>
<evidence type="ECO:0000259" key="3">
    <source>
        <dbReference type="Pfam" id="PF17853"/>
    </source>
</evidence>
<dbReference type="Pfam" id="PF13556">
    <property type="entry name" value="HTH_30"/>
    <property type="match status" value="1"/>
</dbReference>
<dbReference type="PANTHER" id="PTHR33744:SF1">
    <property type="entry name" value="DNA-BINDING TRANSCRIPTIONAL ACTIVATOR ADER"/>
    <property type="match status" value="1"/>
</dbReference>
<sequence length="372" mass="38722">MKGLLLRLSEVDADAEAAVRVIAYFDELVAKQARLSDLVRATAALAGCVAGLRRDGVPAPLRFAPDGEPAADAVTEPASADLGAPPGKVWLERIGAPGPLDDLVLERFAMAARVLGRAEHAGNAPHLADPALVELLLGEQAGEEDRARALRLLGLAAGRPVRVLAVGTEDGRDPGAAAVGLLARGGSLPRLHVATVGEVAAVLLQPRDDHAIVGALRSALADRARERDAAGGVRVGVGDAVPGLEARRSWLQAKLAERFAVPAVEPIVVHGDLGSLTLLAEVPVARLRGQDDVLALDTLAATPTGAADVAALEAFCRTGSLRQAAVALHRHHSSVAARLAHVEDALGWRLDEPGDRFRARLALLARRLAQRG</sequence>
<dbReference type="Gene3D" id="1.10.10.2840">
    <property type="entry name" value="PucR C-terminal helix-turn-helix domain"/>
    <property type="match status" value="1"/>
</dbReference>
<name>A0ABR9L9W5_9PSEU</name>
<organism evidence="4 5">
    <name type="scientific">Amycolatopsis roodepoortensis</name>
    <dbReference type="NCBI Taxonomy" id="700274"/>
    <lineage>
        <taxon>Bacteria</taxon>
        <taxon>Bacillati</taxon>
        <taxon>Actinomycetota</taxon>
        <taxon>Actinomycetes</taxon>
        <taxon>Pseudonocardiales</taxon>
        <taxon>Pseudonocardiaceae</taxon>
        <taxon>Amycolatopsis</taxon>
    </lineage>
</organism>
<dbReference type="EMBL" id="JADBEJ010000005">
    <property type="protein sequence ID" value="MBE1577488.1"/>
    <property type="molecule type" value="Genomic_DNA"/>
</dbReference>
<dbReference type="InterPro" id="IPR025736">
    <property type="entry name" value="PucR_C-HTH_dom"/>
</dbReference>
<reference evidence="4 5" key="1">
    <citation type="submission" date="2020-10" db="EMBL/GenBank/DDBJ databases">
        <title>Sequencing the genomes of 1000 actinobacteria strains.</title>
        <authorList>
            <person name="Klenk H.-P."/>
        </authorList>
    </citation>
    <scope>NUCLEOTIDE SEQUENCE [LARGE SCALE GENOMIC DNA]</scope>
    <source>
        <strain evidence="4 5">DSM 46661</strain>
    </source>
</reference>
<evidence type="ECO:0000313" key="4">
    <source>
        <dbReference type="EMBL" id="MBE1577488.1"/>
    </source>
</evidence>
<proteinExistence type="inferred from homology"/>
<dbReference type="InterPro" id="IPR041522">
    <property type="entry name" value="CdaR_GGDEF"/>
</dbReference>
<evidence type="ECO:0008006" key="6">
    <source>
        <dbReference type="Google" id="ProtNLM"/>
    </source>
</evidence>
<dbReference type="InterPro" id="IPR042070">
    <property type="entry name" value="PucR_C-HTH_sf"/>
</dbReference>
<dbReference type="Pfam" id="PF17853">
    <property type="entry name" value="GGDEF_2"/>
    <property type="match status" value="1"/>
</dbReference>